<proteinExistence type="predicted"/>
<comment type="caution">
    <text evidence="1">The sequence shown here is derived from an EMBL/GenBank/DDBJ whole genome shotgun (WGS) entry which is preliminary data.</text>
</comment>
<evidence type="ECO:0000313" key="1">
    <source>
        <dbReference type="EMBL" id="ORX85558.1"/>
    </source>
</evidence>
<reference evidence="1 2" key="1">
    <citation type="submission" date="2016-08" db="EMBL/GenBank/DDBJ databases">
        <title>A Parts List for Fungal Cellulosomes Revealed by Comparative Genomics.</title>
        <authorList>
            <consortium name="DOE Joint Genome Institute"/>
            <person name="Haitjema C.H."/>
            <person name="Gilmore S.P."/>
            <person name="Henske J.K."/>
            <person name="Solomon K.V."/>
            <person name="De Groot R."/>
            <person name="Kuo A."/>
            <person name="Mondo S.J."/>
            <person name="Salamov A.A."/>
            <person name="Labutti K."/>
            <person name="Zhao Z."/>
            <person name="Chiniquy J."/>
            <person name="Barry K."/>
            <person name="Brewer H.M."/>
            <person name="Purvine S.O."/>
            <person name="Wright A.T."/>
            <person name="Boxma B."/>
            <person name="Van Alen T."/>
            <person name="Hackstein J.H."/>
            <person name="Baker S.E."/>
            <person name="Grigoriev I.V."/>
            <person name="O'Malley M.A."/>
        </authorList>
    </citation>
    <scope>NUCLEOTIDE SEQUENCE [LARGE SCALE GENOMIC DNA]</scope>
    <source>
        <strain evidence="1 2">S4</strain>
    </source>
</reference>
<reference evidence="1 2" key="2">
    <citation type="submission" date="2016-08" db="EMBL/GenBank/DDBJ databases">
        <title>Pervasive Adenine N6-methylation of Active Genes in Fungi.</title>
        <authorList>
            <consortium name="DOE Joint Genome Institute"/>
            <person name="Mondo S.J."/>
            <person name="Dannebaum R.O."/>
            <person name="Kuo R.C."/>
            <person name="Labutti K."/>
            <person name="Haridas S."/>
            <person name="Kuo A."/>
            <person name="Salamov A."/>
            <person name="Ahrendt S.R."/>
            <person name="Lipzen A."/>
            <person name="Sullivan W."/>
            <person name="Andreopoulos W.B."/>
            <person name="Clum A."/>
            <person name="Lindquist E."/>
            <person name="Daum C."/>
            <person name="Ramamoorthy G.K."/>
            <person name="Gryganskyi A."/>
            <person name="Culley D."/>
            <person name="Magnuson J.K."/>
            <person name="James T.Y."/>
            <person name="O'Malley M.A."/>
            <person name="Stajich J.E."/>
            <person name="Spatafora J.W."/>
            <person name="Visel A."/>
            <person name="Grigoriev I.V."/>
        </authorList>
    </citation>
    <scope>NUCLEOTIDE SEQUENCE [LARGE SCALE GENOMIC DNA]</scope>
    <source>
        <strain evidence="1 2">S4</strain>
    </source>
</reference>
<protein>
    <submittedName>
        <fullName evidence="1">Uncharacterized protein</fullName>
    </submittedName>
</protein>
<sequence length="162" mass="19357">MTLLRGWIFSKKLPGPLTNQNQYNKPETRKSMGIEKIWKNLSWEESENFGDSQFKNFNLKSTKDNICRIESNNIFNNILNFTKLLNKLKLLRRDILQYTQNKLNNIDSYILQYNQENDFMERTHKNSDLCDIKKMGKLHFTMFHFTMLQLAMLDFAMLISQC</sequence>
<dbReference type="EMBL" id="MCFG01000034">
    <property type="protein sequence ID" value="ORX85558.1"/>
    <property type="molecule type" value="Genomic_DNA"/>
</dbReference>
<dbReference type="Proteomes" id="UP000193944">
    <property type="component" value="Unassembled WGS sequence"/>
</dbReference>
<name>A0A1Y1XIG8_9FUNG</name>
<dbReference type="AlphaFoldDB" id="A0A1Y1XIG8"/>
<keyword evidence="2" id="KW-1185">Reference proteome</keyword>
<accession>A0A1Y1XIG8</accession>
<evidence type="ECO:0000313" key="2">
    <source>
        <dbReference type="Proteomes" id="UP000193944"/>
    </source>
</evidence>
<organism evidence="1 2">
    <name type="scientific">Anaeromyces robustus</name>
    <dbReference type="NCBI Taxonomy" id="1754192"/>
    <lineage>
        <taxon>Eukaryota</taxon>
        <taxon>Fungi</taxon>
        <taxon>Fungi incertae sedis</taxon>
        <taxon>Chytridiomycota</taxon>
        <taxon>Chytridiomycota incertae sedis</taxon>
        <taxon>Neocallimastigomycetes</taxon>
        <taxon>Neocallimastigales</taxon>
        <taxon>Neocallimastigaceae</taxon>
        <taxon>Anaeromyces</taxon>
    </lineage>
</organism>
<gene>
    <name evidence="1" type="ORF">BCR32DRAFT_276228</name>
</gene>